<dbReference type="PANTHER" id="PTHR10894:SF29">
    <property type="match status" value="1"/>
</dbReference>
<sequence length="297" mass="34059">MKTLRSKGIMVMGDVEFTDMVLYVLGFVKFDDKTSAWGGETRPSKDLMGLIQNFCDDKNHLIVQTAELEAIIMNKLNVKCSYDPNVADEVAWGLKSVLHELTADLISEMGLAQYLNITLKEVPKILRESFDEHVCRIGDSIENDLKYARVLSRILVPELAPKYDLSKIVSHDLALKIQEAERVATQYRKEVLTMRNRETIIESLAHLLAVPKQRDDVMTQVKLMEAKLRIAELGMPEDTDDRSMSELDLKPLKFRRTLLETPSGFAIFDVRESVFNCPMFIWSWFTGEMEAREVQKH</sequence>
<proteinExistence type="predicted"/>
<evidence type="ECO:0000313" key="1">
    <source>
        <dbReference type="EMBL" id="CAL4886467.1"/>
    </source>
</evidence>
<gene>
    <name evidence="1" type="ORF">URODEC1_LOCUS1156</name>
</gene>
<keyword evidence="2" id="KW-1185">Reference proteome</keyword>
<dbReference type="AlphaFoldDB" id="A0ABC8V9L5"/>
<reference evidence="1 2" key="2">
    <citation type="submission" date="2024-10" db="EMBL/GenBank/DDBJ databases">
        <authorList>
            <person name="Ryan C."/>
        </authorList>
    </citation>
    <scope>NUCLEOTIDE SEQUENCE [LARGE SCALE GENOMIC DNA]</scope>
</reference>
<evidence type="ECO:0000313" key="2">
    <source>
        <dbReference type="Proteomes" id="UP001497457"/>
    </source>
</evidence>
<dbReference type="PANTHER" id="PTHR10894">
    <property type="entry name" value="NUCLEOLAR PROTEIN 5 NUCLEOLAR PROTEIN NOP5 NOP58"/>
    <property type="match status" value="1"/>
</dbReference>
<organism evidence="1 2">
    <name type="scientific">Urochloa decumbens</name>
    <dbReference type="NCBI Taxonomy" id="240449"/>
    <lineage>
        <taxon>Eukaryota</taxon>
        <taxon>Viridiplantae</taxon>
        <taxon>Streptophyta</taxon>
        <taxon>Embryophyta</taxon>
        <taxon>Tracheophyta</taxon>
        <taxon>Spermatophyta</taxon>
        <taxon>Magnoliopsida</taxon>
        <taxon>Liliopsida</taxon>
        <taxon>Poales</taxon>
        <taxon>Poaceae</taxon>
        <taxon>PACMAD clade</taxon>
        <taxon>Panicoideae</taxon>
        <taxon>Panicodae</taxon>
        <taxon>Paniceae</taxon>
        <taxon>Melinidinae</taxon>
        <taxon>Urochloa</taxon>
    </lineage>
</organism>
<reference evidence="2" key="1">
    <citation type="submission" date="2024-06" db="EMBL/GenBank/DDBJ databases">
        <authorList>
            <person name="Ryan C."/>
        </authorList>
    </citation>
    <scope>NUCLEOTIDE SEQUENCE [LARGE SCALE GENOMIC DNA]</scope>
</reference>
<name>A0ABC8V9L5_9POAL</name>
<accession>A0ABC8V9L5</accession>
<dbReference type="InterPro" id="IPR045056">
    <property type="entry name" value="Nop56/Nop58"/>
</dbReference>
<dbReference type="EMBL" id="OZ075111">
    <property type="protein sequence ID" value="CAL4886467.1"/>
    <property type="molecule type" value="Genomic_DNA"/>
</dbReference>
<protein>
    <submittedName>
        <fullName evidence="1">Uncharacterized protein</fullName>
    </submittedName>
</protein>
<dbReference type="Proteomes" id="UP001497457">
    <property type="component" value="Chromosome 1b"/>
</dbReference>